<keyword evidence="1" id="KW-1133">Transmembrane helix</keyword>
<protein>
    <submittedName>
        <fullName evidence="2">Amino acid transporter</fullName>
    </submittedName>
</protein>
<organism evidence="2 3">
    <name type="scientific">Desulfopila aestuarii DSM 18488</name>
    <dbReference type="NCBI Taxonomy" id="1121416"/>
    <lineage>
        <taxon>Bacteria</taxon>
        <taxon>Pseudomonadati</taxon>
        <taxon>Thermodesulfobacteriota</taxon>
        <taxon>Desulfobulbia</taxon>
        <taxon>Desulfobulbales</taxon>
        <taxon>Desulfocapsaceae</taxon>
        <taxon>Desulfopila</taxon>
    </lineage>
</organism>
<keyword evidence="1" id="KW-0472">Membrane</keyword>
<keyword evidence="3" id="KW-1185">Reference proteome</keyword>
<feature type="transmembrane region" description="Helical" evidence="1">
    <location>
        <begin position="35"/>
        <end position="54"/>
    </location>
</feature>
<gene>
    <name evidence="2" type="ORF">SAMN02745220_00147</name>
</gene>
<dbReference type="STRING" id="1121416.SAMN02745220_00147"/>
<accession>A0A1M7XVT7</accession>
<feature type="transmembrane region" description="Helical" evidence="1">
    <location>
        <begin position="85"/>
        <end position="107"/>
    </location>
</feature>
<reference evidence="2 3" key="1">
    <citation type="submission" date="2016-12" db="EMBL/GenBank/DDBJ databases">
        <authorList>
            <person name="Song W.-J."/>
            <person name="Kurnit D.M."/>
        </authorList>
    </citation>
    <scope>NUCLEOTIDE SEQUENCE [LARGE SCALE GENOMIC DNA]</scope>
    <source>
        <strain evidence="2 3">DSM 18488</strain>
    </source>
</reference>
<evidence type="ECO:0000313" key="3">
    <source>
        <dbReference type="Proteomes" id="UP000184603"/>
    </source>
</evidence>
<feature type="transmembrane region" description="Helical" evidence="1">
    <location>
        <begin position="303"/>
        <end position="322"/>
    </location>
</feature>
<feature type="transmembrane region" description="Helical" evidence="1">
    <location>
        <begin position="386"/>
        <end position="407"/>
    </location>
</feature>
<feature type="transmembrane region" description="Helical" evidence="1">
    <location>
        <begin position="175"/>
        <end position="198"/>
    </location>
</feature>
<dbReference type="OrthoDB" id="5455663at2"/>
<proteinExistence type="predicted"/>
<dbReference type="RefSeq" id="WP_073611521.1">
    <property type="nucleotide sequence ID" value="NZ_FRFE01000001.1"/>
</dbReference>
<feature type="transmembrane region" description="Helical" evidence="1">
    <location>
        <begin position="360"/>
        <end position="380"/>
    </location>
</feature>
<name>A0A1M7XVT7_9BACT</name>
<evidence type="ECO:0000313" key="2">
    <source>
        <dbReference type="EMBL" id="SHO42779.1"/>
    </source>
</evidence>
<dbReference type="AlphaFoldDB" id="A0A1M7XVT7"/>
<sequence>MAWPYIIATALSLGWMLSPDALVRLGNGVAANRTLFLVALAFAALLTARGIALIRHPALRNNGRCSQTSLLIQGAGRLPAMSLLLASRLAIVLLLPTGLLVSAGFAFNEIFLYWFPNFGFAFLLLGLITLLHLAGERIVTAAQPIFAGLGLLCLLILCLAGLGGPASSRPVSMDIGFSFTPEVAVGALLLFLGTDYMTPSNNRDSRLPPLAALFFCLSLFLLWAMLSLQYVPYEQLLDSTIPHLLVAREILGETGRILMGCLIISTTCGAVNTLFHQASSTLAELGERNLLPGHTPNGRKKRLFVLLFALIIGALMIGGLAGHDIIETYIQASLLLWLLLFALLCFAAGRILYRNNVARAWHGFVLATLFTGLAFFMAASHHQAVVIFRFILLTLTAASGISAFWLWKQPAFEVIPPRHKHKGDTQ</sequence>
<feature type="transmembrane region" description="Helical" evidence="1">
    <location>
        <begin position="210"/>
        <end position="231"/>
    </location>
</feature>
<feature type="transmembrane region" description="Helical" evidence="1">
    <location>
        <begin position="113"/>
        <end position="133"/>
    </location>
</feature>
<dbReference type="Gene3D" id="1.20.1740.10">
    <property type="entry name" value="Amino acid/polyamine transporter I"/>
    <property type="match status" value="1"/>
</dbReference>
<dbReference type="EMBL" id="FRFE01000001">
    <property type="protein sequence ID" value="SHO42779.1"/>
    <property type="molecule type" value="Genomic_DNA"/>
</dbReference>
<feature type="transmembrane region" description="Helical" evidence="1">
    <location>
        <begin position="334"/>
        <end position="353"/>
    </location>
</feature>
<feature type="transmembrane region" description="Helical" evidence="1">
    <location>
        <begin position="145"/>
        <end position="163"/>
    </location>
</feature>
<keyword evidence="1" id="KW-0812">Transmembrane</keyword>
<evidence type="ECO:0000256" key="1">
    <source>
        <dbReference type="SAM" id="Phobius"/>
    </source>
</evidence>
<dbReference type="Proteomes" id="UP000184603">
    <property type="component" value="Unassembled WGS sequence"/>
</dbReference>